<comment type="caution">
    <text evidence="1">The sequence shown here is derived from an EMBL/GenBank/DDBJ whole genome shotgun (WGS) entry which is preliminary data.</text>
</comment>
<protein>
    <submittedName>
        <fullName evidence="1">Uncharacterized protein</fullName>
    </submittedName>
</protein>
<dbReference type="EMBL" id="JACHBC010000009">
    <property type="protein sequence ID" value="MBB5562802.1"/>
    <property type="molecule type" value="Genomic_DNA"/>
</dbReference>
<sequence length="58" mass="6430">MAHETGDPQMVFPCYHGPARLNLDVGNMAEAEPYLPRRMEFATSTGSTEARGVLPFFD</sequence>
<reference evidence="1 2" key="1">
    <citation type="submission" date="2020-08" db="EMBL/GenBank/DDBJ databases">
        <title>Genomic Encyclopedia of Type Strains, Phase IV (KMG-V): Genome sequencing to study the core and pangenomes of soil and plant-associated prokaryotes.</title>
        <authorList>
            <person name="Whitman W."/>
        </authorList>
    </citation>
    <scope>NUCLEOTIDE SEQUENCE [LARGE SCALE GENOMIC DNA]</scope>
    <source>
        <strain evidence="1 2">SEMIA 4034</strain>
    </source>
</reference>
<gene>
    <name evidence="1" type="ORF">GGI59_004491</name>
</gene>
<accession>A0A7W8XH68</accession>
<proteinExistence type="predicted"/>
<dbReference type="AlphaFoldDB" id="A0A7W8XH68"/>
<keyword evidence="2" id="KW-1185">Reference proteome</keyword>
<evidence type="ECO:0000313" key="1">
    <source>
        <dbReference type="EMBL" id="MBB5562802.1"/>
    </source>
</evidence>
<dbReference type="Proteomes" id="UP000528824">
    <property type="component" value="Unassembled WGS sequence"/>
</dbReference>
<organism evidence="1 2">
    <name type="scientific">Rhizobium lentis</name>
    <dbReference type="NCBI Taxonomy" id="1138194"/>
    <lineage>
        <taxon>Bacteria</taxon>
        <taxon>Pseudomonadati</taxon>
        <taxon>Pseudomonadota</taxon>
        <taxon>Alphaproteobacteria</taxon>
        <taxon>Hyphomicrobiales</taxon>
        <taxon>Rhizobiaceae</taxon>
        <taxon>Rhizobium/Agrobacterium group</taxon>
        <taxon>Rhizobium</taxon>
    </lineage>
</organism>
<evidence type="ECO:0000313" key="2">
    <source>
        <dbReference type="Proteomes" id="UP000528824"/>
    </source>
</evidence>
<name>A0A7W8XH68_9HYPH</name>